<dbReference type="OrthoDB" id="41602at10239"/>
<dbReference type="GeneID" id="26516042"/>
<reference evidence="1 2" key="1">
    <citation type="journal article" date="2015" name="PLoS ONE">
        <title>Lysis to Kill: Evaluation of the Lytic Abilities, and Genomics of Nine Bacteriophages Infective for Gordonia spp. and Their Potential Use in Activated Sludge Foam Biocontrol.</title>
        <authorList>
            <person name="Dyson Z.A."/>
            <person name="Tucci J."/>
            <person name="Seviour R.J."/>
            <person name="Petrovski S."/>
        </authorList>
    </citation>
    <scope>NUCLEOTIDE SEQUENCE [LARGE SCALE GENOMIC DNA]</scope>
</reference>
<dbReference type="Proteomes" id="UP000204476">
    <property type="component" value="Genome"/>
</dbReference>
<evidence type="ECO:0000313" key="1">
    <source>
        <dbReference type="EMBL" id="AKJ72427.1"/>
    </source>
</evidence>
<organism evidence="1 2">
    <name type="scientific">Gordonia phage GTE8</name>
    <dbReference type="NCBI Taxonomy" id="1647475"/>
    <lineage>
        <taxon>Viruses</taxon>
        <taxon>Duplodnaviria</taxon>
        <taxon>Heunggongvirae</taxon>
        <taxon>Uroviricota</taxon>
        <taxon>Caudoviricetes</taxon>
        <taxon>Zierdtviridae</taxon>
        <taxon>Emilbogenvirinae</taxon>
        <taxon>Foxborovirus</taxon>
        <taxon>Foxborovirus GTE8</taxon>
    </lineage>
</organism>
<proteinExistence type="predicted"/>
<accession>A0A0K0N6S5</accession>
<keyword evidence="2" id="KW-1185">Reference proteome</keyword>
<dbReference type="KEGG" id="vg:26516042"/>
<dbReference type="EMBL" id="KR053201">
    <property type="protein sequence ID" value="AKJ72427.1"/>
    <property type="molecule type" value="Genomic_DNA"/>
</dbReference>
<name>A0A0K0N6S5_9CAUD</name>
<evidence type="ECO:0000313" key="2">
    <source>
        <dbReference type="Proteomes" id="UP000204476"/>
    </source>
</evidence>
<sequence>MIYGSSKNAEDVRNALRDILRSLPLNIQAPIPIDVEYAIRAIENDKRIVVVSNEEDEDIAKRVYEMDQTEVADLRSQLTHLEQWINQNVPAEKQSAHTGDPVANAISLLMKMKSQELKMDELATMRNGRDRLLNWMNLHVKKSGGIPPGLIARSSTSFDAAISAMDDLLAQIEAAKVESARRQQVIDDLNEQLREHQKTPKKPDEFVHTAPDVDSDNVLLNLLTATLASTAVQSENAYKERGWERFAEAILGNPKLRVSRAPEKPKVQTEPDPTIGIGYDGEVMEPGETYVARRDADGRLRTDRLGDLGQVWVLPEQPEPFERVLEQIAKISAKLDDLTKPKRIQIEDGPVGTFLDGVVHVTDPADLERISRIAQEAQRAKTRFARVSGRVEGIGDAVADEVAYYSTPTASDEVAVHPITESIERAKSEDDLLQSVSDVIAVEFREELTNRAIPAKPNALTQEFALTVAETLMAKGLLRQGPRPGAPDAADWRHEISAALGVLPGSFNYDLKKAKEQIGSLREGARRDREWVVSVSLALGMPPMAQEYTKADAVNKIGELRKDIFTVTKDRAEIRCEPGKLRSIIEDAVLGVMKDAYLREHGYPAGETSERAAQMAVLANQAWYRFAESLVGDEDPHI</sequence>
<gene>
    <name evidence="1" type="ORF">GTE8_84</name>
</gene>
<dbReference type="RefSeq" id="YP_009187146.1">
    <property type="nucleotide sequence ID" value="NC_028653.1"/>
</dbReference>
<protein>
    <submittedName>
        <fullName evidence="1">Uncharacterized protein</fullName>
    </submittedName>
</protein>